<dbReference type="Proteomes" id="UP000077266">
    <property type="component" value="Unassembled WGS sequence"/>
</dbReference>
<reference evidence="1 2" key="1">
    <citation type="journal article" date="2016" name="Mol. Biol. Evol.">
        <title>Comparative Genomics of Early-Diverging Mushroom-Forming Fungi Provides Insights into the Origins of Lignocellulose Decay Capabilities.</title>
        <authorList>
            <person name="Nagy L.G."/>
            <person name="Riley R."/>
            <person name="Tritt A."/>
            <person name="Adam C."/>
            <person name="Daum C."/>
            <person name="Floudas D."/>
            <person name="Sun H."/>
            <person name="Yadav J.S."/>
            <person name="Pangilinan J."/>
            <person name="Larsson K.H."/>
            <person name="Matsuura K."/>
            <person name="Barry K."/>
            <person name="Labutti K."/>
            <person name="Kuo R."/>
            <person name="Ohm R.A."/>
            <person name="Bhattacharya S.S."/>
            <person name="Shirouzu T."/>
            <person name="Yoshinaga Y."/>
            <person name="Martin F.M."/>
            <person name="Grigoriev I.V."/>
            <person name="Hibbett D.S."/>
        </authorList>
    </citation>
    <scope>NUCLEOTIDE SEQUENCE [LARGE SCALE GENOMIC DNA]</scope>
    <source>
        <strain evidence="1 2">HHB12029</strain>
    </source>
</reference>
<name>A0A165DTX8_EXIGL</name>
<accession>A0A165DTX8</accession>
<dbReference type="InParanoid" id="A0A165DTX8"/>
<dbReference type="AlphaFoldDB" id="A0A165DTX8"/>
<dbReference type="EMBL" id="KV426191">
    <property type="protein sequence ID" value="KZV85347.1"/>
    <property type="molecule type" value="Genomic_DNA"/>
</dbReference>
<organism evidence="1 2">
    <name type="scientific">Exidia glandulosa HHB12029</name>
    <dbReference type="NCBI Taxonomy" id="1314781"/>
    <lineage>
        <taxon>Eukaryota</taxon>
        <taxon>Fungi</taxon>
        <taxon>Dikarya</taxon>
        <taxon>Basidiomycota</taxon>
        <taxon>Agaricomycotina</taxon>
        <taxon>Agaricomycetes</taxon>
        <taxon>Auriculariales</taxon>
        <taxon>Exidiaceae</taxon>
        <taxon>Exidia</taxon>
    </lineage>
</organism>
<evidence type="ECO:0000313" key="1">
    <source>
        <dbReference type="EMBL" id="KZV85347.1"/>
    </source>
</evidence>
<sequence>MAPERVKRVLETVKIGNDLSPEDRARVEDMVREFADVFTLSLDEVRIVDFIEHRLGIPPGTVGPRSASQKPLSEPQREWLYSALDEMEAADVVRRIPASAAKWVS</sequence>
<proteinExistence type="predicted"/>
<keyword evidence="2" id="KW-1185">Reference proteome</keyword>
<feature type="non-terminal residue" evidence="1">
    <location>
        <position position="105"/>
    </location>
</feature>
<evidence type="ECO:0000313" key="2">
    <source>
        <dbReference type="Proteomes" id="UP000077266"/>
    </source>
</evidence>
<dbReference type="OrthoDB" id="3363652at2759"/>
<protein>
    <submittedName>
        <fullName evidence="1">Uncharacterized protein</fullName>
    </submittedName>
</protein>
<gene>
    <name evidence="1" type="ORF">EXIGLDRAFT_623163</name>
</gene>